<dbReference type="InterPro" id="IPR020084">
    <property type="entry name" value="NUDIX_hydrolase_CS"/>
</dbReference>
<dbReference type="EMBL" id="JACPSX010000024">
    <property type="protein sequence ID" value="MBI3013717.1"/>
    <property type="molecule type" value="Genomic_DNA"/>
</dbReference>
<keyword evidence="5 8" id="KW-0378">Hydrolase</keyword>
<dbReference type="InterPro" id="IPR000086">
    <property type="entry name" value="NUDIX_hydrolase_dom"/>
</dbReference>
<evidence type="ECO:0000256" key="6">
    <source>
        <dbReference type="ARBA" id="ARBA00032162"/>
    </source>
</evidence>
<dbReference type="PROSITE" id="PS51462">
    <property type="entry name" value="NUDIX"/>
    <property type="match status" value="1"/>
</dbReference>
<dbReference type="CDD" id="cd03424">
    <property type="entry name" value="NUDIX_ADPRase_Nudt5_UGPPase_Nudt14"/>
    <property type="match status" value="1"/>
</dbReference>
<dbReference type="FunFam" id="3.90.79.10:FF:000024">
    <property type="entry name" value="ADP-ribose pyrophosphatase"/>
    <property type="match status" value="1"/>
</dbReference>
<protein>
    <recommendedName>
        <fullName evidence="4">GDP-mannose pyrophosphatase</fullName>
    </recommendedName>
    <alternativeName>
        <fullName evidence="6">GDP-mannose hydrolase</fullName>
    </alternativeName>
    <alternativeName>
        <fullName evidence="7">GDPMK</fullName>
    </alternativeName>
</protein>
<proteinExistence type="inferred from homology"/>
<comment type="cofactor">
    <cofactor evidence="2">
        <name>Mg(2+)</name>
        <dbReference type="ChEBI" id="CHEBI:18420"/>
    </cofactor>
</comment>
<dbReference type="GO" id="GO:0016462">
    <property type="term" value="F:pyrophosphatase activity"/>
    <property type="evidence" value="ECO:0007669"/>
    <property type="project" value="UniProtKB-ARBA"/>
</dbReference>
<comment type="caution">
    <text evidence="10">The sequence shown here is derived from an EMBL/GenBank/DDBJ whole genome shotgun (WGS) entry which is preliminary data.</text>
</comment>
<evidence type="ECO:0000313" key="11">
    <source>
        <dbReference type="Proteomes" id="UP000741360"/>
    </source>
</evidence>
<dbReference type="PROSITE" id="PS00893">
    <property type="entry name" value="NUDIX_BOX"/>
    <property type="match status" value="1"/>
</dbReference>
<evidence type="ECO:0000256" key="3">
    <source>
        <dbReference type="ARBA" id="ARBA00007275"/>
    </source>
</evidence>
<evidence type="ECO:0000313" key="10">
    <source>
        <dbReference type="EMBL" id="MBI3013717.1"/>
    </source>
</evidence>
<feature type="domain" description="Nudix hydrolase" evidence="9">
    <location>
        <begin position="38"/>
        <end position="166"/>
    </location>
</feature>
<dbReference type="GO" id="GO:0019693">
    <property type="term" value="P:ribose phosphate metabolic process"/>
    <property type="evidence" value="ECO:0007669"/>
    <property type="project" value="TreeGrafter"/>
</dbReference>
<dbReference type="GO" id="GO:0005829">
    <property type="term" value="C:cytosol"/>
    <property type="evidence" value="ECO:0007669"/>
    <property type="project" value="TreeGrafter"/>
</dbReference>
<dbReference type="SUPFAM" id="SSF55811">
    <property type="entry name" value="Nudix"/>
    <property type="match status" value="1"/>
</dbReference>
<dbReference type="PANTHER" id="PTHR11839:SF18">
    <property type="entry name" value="NUDIX HYDROLASE DOMAIN-CONTAINING PROTEIN"/>
    <property type="match status" value="1"/>
</dbReference>
<dbReference type="GO" id="GO:0006753">
    <property type="term" value="P:nucleoside phosphate metabolic process"/>
    <property type="evidence" value="ECO:0007669"/>
    <property type="project" value="TreeGrafter"/>
</dbReference>
<dbReference type="Gene3D" id="3.90.79.10">
    <property type="entry name" value="Nucleoside Triphosphate Pyrophosphohydrolase"/>
    <property type="match status" value="1"/>
</dbReference>
<evidence type="ECO:0000256" key="1">
    <source>
        <dbReference type="ARBA" id="ARBA00000847"/>
    </source>
</evidence>
<dbReference type="Proteomes" id="UP000741360">
    <property type="component" value="Unassembled WGS sequence"/>
</dbReference>
<evidence type="ECO:0000256" key="7">
    <source>
        <dbReference type="ARBA" id="ARBA00032272"/>
    </source>
</evidence>
<dbReference type="AlphaFoldDB" id="A0A932LYY9"/>
<evidence type="ECO:0000259" key="9">
    <source>
        <dbReference type="PROSITE" id="PS51462"/>
    </source>
</evidence>
<comment type="similarity">
    <text evidence="3">Belongs to the Nudix hydrolase family. NudK subfamily.</text>
</comment>
<evidence type="ECO:0000256" key="8">
    <source>
        <dbReference type="RuleBase" id="RU003476"/>
    </source>
</evidence>
<dbReference type="InterPro" id="IPR015797">
    <property type="entry name" value="NUDIX_hydrolase-like_dom_sf"/>
</dbReference>
<evidence type="ECO:0000256" key="4">
    <source>
        <dbReference type="ARBA" id="ARBA00016377"/>
    </source>
</evidence>
<comment type="catalytic activity">
    <reaction evidence="1">
        <text>GDP-alpha-D-mannose + H2O = alpha-D-mannose 1-phosphate + GMP + 2 H(+)</text>
        <dbReference type="Rhea" id="RHEA:27978"/>
        <dbReference type="ChEBI" id="CHEBI:15377"/>
        <dbReference type="ChEBI" id="CHEBI:15378"/>
        <dbReference type="ChEBI" id="CHEBI:57527"/>
        <dbReference type="ChEBI" id="CHEBI:58115"/>
        <dbReference type="ChEBI" id="CHEBI:58409"/>
    </reaction>
</comment>
<gene>
    <name evidence="10" type="ORF">HYY65_01330</name>
</gene>
<dbReference type="Pfam" id="PF00293">
    <property type="entry name" value="NUDIX"/>
    <property type="match status" value="1"/>
</dbReference>
<accession>A0A932LYY9</accession>
<evidence type="ECO:0000256" key="2">
    <source>
        <dbReference type="ARBA" id="ARBA00001946"/>
    </source>
</evidence>
<evidence type="ECO:0000256" key="5">
    <source>
        <dbReference type="ARBA" id="ARBA00022801"/>
    </source>
</evidence>
<dbReference type="PANTHER" id="PTHR11839">
    <property type="entry name" value="UDP/ADP-SUGAR PYROPHOSPHATASE"/>
    <property type="match status" value="1"/>
</dbReference>
<sequence length="181" mass="20059">MSDEHVRVQAVYRGRIVNLDLEMVRLPNGAEVTMEIIHHSGAAAVVPLLPDNRVVLIYQYRHAVGGYIWEVPAGRLDPGELPEACAQRELAEEVGYKAGHLEKIGMIMTTPGFCDEKIHLFLARDLTPCPINHEADEVLEIREKALEEALAMIGRGEICDAKTVVSLQTAYLHLSGPRSLK</sequence>
<reference evidence="10" key="1">
    <citation type="submission" date="2020-07" db="EMBL/GenBank/DDBJ databases">
        <title>Huge and variable diversity of episymbiotic CPR bacteria and DPANN archaea in groundwater ecosystems.</title>
        <authorList>
            <person name="He C.Y."/>
            <person name="Keren R."/>
            <person name="Whittaker M."/>
            <person name="Farag I.F."/>
            <person name="Doudna J."/>
            <person name="Cate J.H.D."/>
            <person name="Banfield J.F."/>
        </authorList>
    </citation>
    <scope>NUCLEOTIDE SEQUENCE</scope>
    <source>
        <strain evidence="10">NC_groundwater_717_Ag_S-0.2um_59_8</strain>
    </source>
</reference>
<organism evidence="10 11">
    <name type="scientific">Tectimicrobiota bacterium</name>
    <dbReference type="NCBI Taxonomy" id="2528274"/>
    <lineage>
        <taxon>Bacteria</taxon>
        <taxon>Pseudomonadati</taxon>
        <taxon>Nitrospinota/Tectimicrobiota group</taxon>
        <taxon>Candidatus Tectimicrobiota</taxon>
    </lineage>
</organism>
<name>A0A932LYY9_UNCTE</name>
<dbReference type="InterPro" id="IPR020476">
    <property type="entry name" value="Nudix_hydrolase"/>
</dbReference>
<dbReference type="PRINTS" id="PR00502">
    <property type="entry name" value="NUDIXFAMILY"/>
</dbReference>